<proteinExistence type="predicted"/>
<reference evidence="3" key="1">
    <citation type="submission" date="2021-07" db="EMBL/GenBank/DDBJ databases">
        <authorList>
            <person name="Durling M."/>
        </authorList>
    </citation>
    <scope>NUCLEOTIDE SEQUENCE</scope>
</reference>
<dbReference type="InterPro" id="IPR000095">
    <property type="entry name" value="CRIB_dom"/>
</dbReference>
<feature type="region of interest" description="Disordered" evidence="1">
    <location>
        <begin position="497"/>
        <end position="528"/>
    </location>
</feature>
<dbReference type="Proteomes" id="UP000696280">
    <property type="component" value="Unassembled WGS sequence"/>
</dbReference>
<feature type="region of interest" description="Disordered" evidence="1">
    <location>
        <begin position="650"/>
        <end position="724"/>
    </location>
</feature>
<feature type="compositionally biased region" description="Polar residues" evidence="1">
    <location>
        <begin position="38"/>
        <end position="47"/>
    </location>
</feature>
<evidence type="ECO:0000256" key="1">
    <source>
        <dbReference type="SAM" id="MobiDB-lite"/>
    </source>
</evidence>
<protein>
    <recommendedName>
        <fullName evidence="2">CRIB domain-containing protein</fullName>
    </recommendedName>
</protein>
<dbReference type="OrthoDB" id="5237293at2759"/>
<name>A0A9N9L6R8_9HELO</name>
<feature type="region of interest" description="Disordered" evidence="1">
    <location>
        <begin position="1"/>
        <end position="182"/>
    </location>
</feature>
<feature type="compositionally biased region" description="Low complexity" evidence="1">
    <location>
        <begin position="513"/>
        <end position="527"/>
    </location>
</feature>
<sequence length="822" mass="91545">MFSFSSTGKAAYPSVYKVSSTRKQSRKGSQDLPLAVPNTEQCPSSDSLEPAIDGPPSPERIRAYTEQMRRSSIFGNNSRSDTITSSSASSSFRSRDSTYPSTESVNISRRSSTRSNSNMPISRSERHDSTQIFGSIFSRSGRRKSRRENSVSSLGGKEDIFGGNPATERHYGHKPKSSGSHAIGLASKKRQPISGPYNFQHVTHTRQEHLPNLEQTSPRDLVSEFSALKLSQAPTRGELKGIRAEDLHFRNFSSESLNMPPVDDRFVVQLRQKGILRKSLRPTRTPRPISYAKSHDNMRVAPPRPPRSPLEPPYPMELPPRVSSRRSSVLFDTFDPSLLTTNERFRKSAPGDIQMASRESLPAEEDQSQSHAITTPGDEAWPVTAAVSGSFSTELPNVEEEEDAGSRKSRTSSELRACRSVPSFRTSVAEHMYEPFECRMSAILGQMTLRDGGPVSPGFHFDDDSWEQDIDYAYDHEMEAHCDYQWDQYSMGEKNVTAEKPSISSQDQWDMDNQSPRQPNRQPNRQPLPTLELHLEDDQTVYEGRFRPSLLIPSPFDVPELSPMSNISAVSPELRTPQTFTGFTSPSFKRSSSQASSFKESHGFNLSPSLLIPADFQNEMDAAVEDYHHHLGKDSSTSAIIVEQTSYNNSVDESNSSFRSYRSSDFSRGSARSSSHSRLSSNSRLSRDTHQSVDSSSSLPDLIPSSFRKHESVPEISEIKDDATTPQADYYLGLTSQKRASESPSLSTTPLDISLPEDKTCLSPVEELQEEQINRQVHGRKVSAPVISQTVREFTGRPRAGTASTVLGNKKARVSYMLFPSS</sequence>
<accession>A0A9N9L6R8</accession>
<gene>
    <name evidence="3" type="ORF">HYFRA_00009879</name>
</gene>
<feature type="region of interest" description="Disordered" evidence="1">
    <location>
        <begin position="358"/>
        <end position="416"/>
    </location>
</feature>
<feature type="domain" description="CRIB" evidence="2">
    <location>
        <begin position="193"/>
        <end position="206"/>
    </location>
</feature>
<dbReference type="EMBL" id="CAJVRL010000083">
    <property type="protein sequence ID" value="CAG8958562.1"/>
    <property type="molecule type" value="Genomic_DNA"/>
</dbReference>
<evidence type="ECO:0000313" key="3">
    <source>
        <dbReference type="EMBL" id="CAG8958562.1"/>
    </source>
</evidence>
<feature type="compositionally biased region" description="Basic and acidic residues" evidence="1">
    <location>
        <begin position="59"/>
        <end position="69"/>
    </location>
</feature>
<feature type="compositionally biased region" description="Low complexity" evidence="1">
    <location>
        <begin position="78"/>
        <end position="92"/>
    </location>
</feature>
<evidence type="ECO:0000259" key="2">
    <source>
        <dbReference type="PROSITE" id="PS50108"/>
    </source>
</evidence>
<evidence type="ECO:0000313" key="4">
    <source>
        <dbReference type="Proteomes" id="UP000696280"/>
    </source>
</evidence>
<organism evidence="3 4">
    <name type="scientific">Hymenoscyphus fraxineus</name>
    <dbReference type="NCBI Taxonomy" id="746836"/>
    <lineage>
        <taxon>Eukaryota</taxon>
        <taxon>Fungi</taxon>
        <taxon>Dikarya</taxon>
        <taxon>Ascomycota</taxon>
        <taxon>Pezizomycotina</taxon>
        <taxon>Leotiomycetes</taxon>
        <taxon>Helotiales</taxon>
        <taxon>Helotiaceae</taxon>
        <taxon>Hymenoscyphus</taxon>
    </lineage>
</organism>
<feature type="compositionally biased region" description="Pro residues" evidence="1">
    <location>
        <begin position="302"/>
        <end position="318"/>
    </location>
</feature>
<dbReference type="PROSITE" id="PS50108">
    <property type="entry name" value="CRIB"/>
    <property type="match status" value="1"/>
</dbReference>
<feature type="compositionally biased region" description="Low complexity" evidence="1">
    <location>
        <begin position="104"/>
        <end position="118"/>
    </location>
</feature>
<feature type="compositionally biased region" description="Basic and acidic residues" evidence="1">
    <location>
        <begin position="708"/>
        <end position="723"/>
    </location>
</feature>
<feature type="compositionally biased region" description="Polar residues" evidence="1">
    <location>
        <begin position="502"/>
        <end position="512"/>
    </location>
</feature>
<dbReference type="AlphaFoldDB" id="A0A9N9L6R8"/>
<feature type="compositionally biased region" description="Low complexity" evidence="1">
    <location>
        <begin position="654"/>
        <end position="684"/>
    </location>
</feature>
<keyword evidence="4" id="KW-1185">Reference proteome</keyword>
<feature type="compositionally biased region" description="Low complexity" evidence="1">
    <location>
        <begin position="692"/>
        <end position="706"/>
    </location>
</feature>
<feature type="region of interest" description="Disordered" evidence="1">
    <location>
        <begin position="283"/>
        <end position="322"/>
    </location>
</feature>
<comment type="caution">
    <text evidence="3">The sequence shown here is derived from an EMBL/GenBank/DDBJ whole genome shotgun (WGS) entry which is preliminary data.</text>
</comment>